<dbReference type="AlphaFoldDB" id="A0AAW1VFD4"/>
<gene>
    <name evidence="1" type="ORF">WA026_013597</name>
</gene>
<name>A0AAW1VFD4_9CUCU</name>
<protein>
    <submittedName>
        <fullName evidence="1">Uncharacterized protein</fullName>
    </submittedName>
</protein>
<comment type="caution">
    <text evidence="1">The sequence shown here is derived from an EMBL/GenBank/DDBJ whole genome shotgun (WGS) entry which is preliminary data.</text>
</comment>
<keyword evidence="2" id="KW-1185">Reference proteome</keyword>
<sequence length="106" mass="12359">MDIMQDSRRSAEIVKDNIAYLTREGYDVQNFLSHLHTTLTAQIENTEKMTTIRTVEDDDFKVLKKTARKSNQSTQDAKTITISNKFQRLTTEKEMDIETTQKKMLI</sequence>
<proteinExistence type="predicted"/>
<evidence type="ECO:0000313" key="2">
    <source>
        <dbReference type="Proteomes" id="UP001431783"/>
    </source>
</evidence>
<accession>A0AAW1VFD4</accession>
<organism evidence="1 2">
    <name type="scientific">Henosepilachna vigintioctopunctata</name>
    <dbReference type="NCBI Taxonomy" id="420089"/>
    <lineage>
        <taxon>Eukaryota</taxon>
        <taxon>Metazoa</taxon>
        <taxon>Ecdysozoa</taxon>
        <taxon>Arthropoda</taxon>
        <taxon>Hexapoda</taxon>
        <taxon>Insecta</taxon>
        <taxon>Pterygota</taxon>
        <taxon>Neoptera</taxon>
        <taxon>Endopterygota</taxon>
        <taxon>Coleoptera</taxon>
        <taxon>Polyphaga</taxon>
        <taxon>Cucujiformia</taxon>
        <taxon>Coccinelloidea</taxon>
        <taxon>Coccinellidae</taxon>
        <taxon>Epilachninae</taxon>
        <taxon>Epilachnini</taxon>
        <taxon>Henosepilachna</taxon>
    </lineage>
</organism>
<dbReference type="EMBL" id="JARQZJ010000127">
    <property type="protein sequence ID" value="KAK9891286.1"/>
    <property type="molecule type" value="Genomic_DNA"/>
</dbReference>
<reference evidence="1 2" key="1">
    <citation type="submission" date="2023-03" db="EMBL/GenBank/DDBJ databases">
        <title>Genome insight into feeding habits of ladybird beetles.</title>
        <authorList>
            <person name="Li H.-S."/>
            <person name="Huang Y.-H."/>
            <person name="Pang H."/>
        </authorList>
    </citation>
    <scope>NUCLEOTIDE SEQUENCE [LARGE SCALE GENOMIC DNA]</scope>
    <source>
        <strain evidence="1">SYSU_2023b</strain>
        <tissue evidence="1">Whole body</tissue>
    </source>
</reference>
<dbReference type="Proteomes" id="UP001431783">
    <property type="component" value="Unassembled WGS sequence"/>
</dbReference>
<evidence type="ECO:0000313" key="1">
    <source>
        <dbReference type="EMBL" id="KAK9891286.1"/>
    </source>
</evidence>